<proteinExistence type="predicted"/>
<dbReference type="AlphaFoldDB" id="A0A5P9P5F1"/>
<evidence type="ECO:0000259" key="1">
    <source>
        <dbReference type="Pfam" id="PF13360"/>
    </source>
</evidence>
<feature type="domain" description="Pyrrolo-quinoline quinone repeat" evidence="1">
    <location>
        <begin position="307"/>
        <end position="457"/>
    </location>
</feature>
<keyword evidence="3" id="KW-1185">Reference proteome</keyword>
<gene>
    <name evidence="2" type="ORF">GCU68_11895</name>
</gene>
<dbReference type="Pfam" id="PF13360">
    <property type="entry name" value="PQQ_2"/>
    <property type="match status" value="2"/>
</dbReference>
<dbReference type="InterPro" id="IPR011047">
    <property type="entry name" value="Quinoprotein_ADH-like_sf"/>
</dbReference>
<protein>
    <submittedName>
        <fullName evidence="2">PQQ-binding-like beta-propeller repeat protein</fullName>
    </submittedName>
</protein>
<dbReference type="RefSeq" id="WP_152941873.1">
    <property type="nucleotide sequence ID" value="NZ_CP045488.1"/>
</dbReference>
<name>A0A5P9P5F1_9EURY</name>
<sequence>MVTGTHSSRRAVLGGIGTLFVGGCLGRANPSSGANDWRMYGRDPGRTRYVSGVEVPEDEPEIAWERSVGASGWRPPIVAGETVYCQYANGLFVLDLATGEGTLARTTGAFGRGTGPMAFASTEIYRDGVLVVPYGEAIAGYAAAPEGWPDEVSGFGDELLRWWSDGERVGTDGAGIASRSVESRSLASPVVADGTLVTVHSFSDSVSAVRPDDGNPRWRYPLEDAIPDDWDYGLFSIGHVVDETTGTVVVKGRLFGTPYLVGLDLADGDLEWTVDERETGAEFNEREDSLLAREGVVYTVGQTEDRDRRILEIDAETGERGWDRALDRSDHIGLAVDDRTLYHVGTVARDGSDPLTVTALDLDDGSVRWEAIFDGGSVATPSISLQPPTVAGDSLLVPGDDGLHALDCETGDLLWTFTEMVGTSGGSETEREALTPAVVANDRIILGTTLALYGLDIS</sequence>
<dbReference type="OrthoDB" id="145878at2157"/>
<feature type="domain" description="Pyrrolo-quinoline quinone repeat" evidence="1">
    <location>
        <begin position="61"/>
        <end position="224"/>
    </location>
</feature>
<dbReference type="PANTHER" id="PTHR34512">
    <property type="entry name" value="CELL SURFACE PROTEIN"/>
    <property type="match status" value="1"/>
</dbReference>
<dbReference type="SUPFAM" id="SSF50998">
    <property type="entry name" value="Quinoprotein alcohol dehydrogenase-like"/>
    <property type="match status" value="2"/>
</dbReference>
<evidence type="ECO:0000313" key="3">
    <source>
        <dbReference type="Proteomes" id="UP000326170"/>
    </source>
</evidence>
<evidence type="ECO:0000313" key="2">
    <source>
        <dbReference type="EMBL" id="QFU83187.1"/>
    </source>
</evidence>
<dbReference type="GeneID" id="42301756"/>
<dbReference type="EMBL" id="CP045488">
    <property type="protein sequence ID" value="QFU83187.1"/>
    <property type="molecule type" value="Genomic_DNA"/>
</dbReference>
<dbReference type="InterPro" id="IPR018391">
    <property type="entry name" value="PQQ_b-propeller_rpt"/>
</dbReference>
<dbReference type="InterPro" id="IPR015943">
    <property type="entry name" value="WD40/YVTN_repeat-like_dom_sf"/>
</dbReference>
<dbReference type="PANTHER" id="PTHR34512:SF30">
    <property type="entry name" value="OUTER MEMBRANE PROTEIN ASSEMBLY FACTOR BAMB"/>
    <property type="match status" value="1"/>
</dbReference>
<dbReference type="Proteomes" id="UP000326170">
    <property type="component" value="Chromosome"/>
</dbReference>
<dbReference type="SMART" id="SM00564">
    <property type="entry name" value="PQQ"/>
    <property type="match status" value="5"/>
</dbReference>
<accession>A0A5P9P5F1</accession>
<dbReference type="KEGG" id="nas:GCU68_11895"/>
<dbReference type="Gene3D" id="2.130.10.10">
    <property type="entry name" value="YVTN repeat-like/Quinoprotein amine dehydrogenase"/>
    <property type="match status" value="2"/>
</dbReference>
<dbReference type="InterPro" id="IPR002372">
    <property type="entry name" value="PQQ_rpt_dom"/>
</dbReference>
<organism evidence="2 3">
    <name type="scientific">Natronorubrum aibiense</name>
    <dbReference type="NCBI Taxonomy" id="348826"/>
    <lineage>
        <taxon>Archaea</taxon>
        <taxon>Methanobacteriati</taxon>
        <taxon>Methanobacteriota</taxon>
        <taxon>Stenosarchaea group</taxon>
        <taxon>Halobacteria</taxon>
        <taxon>Halobacteriales</taxon>
        <taxon>Natrialbaceae</taxon>
        <taxon>Natronorubrum</taxon>
    </lineage>
</organism>
<reference evidence="2 3" key="1">
    <citation type="journal article" date="2007" name="Int. J. Syst. Evol. Microbiol.">
        <title>Natronorubrum sulfidifaciens sp. nov., an extremely haloalkaliphilic archaeon isolated from Aiding salt lake in Xin-Jiang, China.</title>
        <authorList>
            <person name="Cui H.L."/>
            <person name="Tohty D."/>
            <person name="Liu H.C."/>
            <person name="Liu S.J."/>
            <person name="Oren A."/>
            <person name="Zhou P.J."/>
        </authorList>
    </citation>
    <scope>NUCLEOTIDE SEQUENCE [LARGE SCALE GENOMIC DNA]</scope>
    <source>
        <strain evidence="2 3">7-3</strain>
    </source>
</reference>